<feature type="transmembrane region" description="Helical" evidence="9">
    <location>
        <begin position="186"/>
        <end position="206"/>
    </location>
</feature>
<feature type="transmembrane region" description="Helical" evidence="9">
    <location>
        <begin position="26"/>
        <end position="42"/>
    </location>
</feature>
<keyword evidence="6 9" id="KW-1133">Transmembrane helix</keyword>
<comment type="pathway">
    <text evidence="9">Protein modification; lipoprotein biosynthesis (N-acyl transfer).</text>
</comment>
<keyword evidence="12" id="KW-1185">Reference proteome</keyword>
<dbReference type="Pfam" id="PF00795">
    <property type="entry name" value="CN_hydrolase"/>
    <property type="match status" value="1"/>
</dbReference>
<dbReference type="InterPro" id="IPR036526">
    <property type="entry name" value="C-N_Hydrolase_sf"/>
</dbReference>
<feature type="domain" description="CN hydrolase" evidence="10">
    <location>
        <begin position="224"/>
        <end position="463"/>
    </location>
</feature>
<dbReference type="Proteomes" id="UP001219956">
    <property type="component" value="Unassembled WGS sequence"/>
</dbReference>
<evidence type="ECO:0000256" key="6">
    <source>
        <dbReference type="ARBA" id="ARBA00022989"/>
    </source>
</evidence>
<evidence type="ECO:0000256" key="4">
    <source>
        <dbReference type="ARBA" id="ARBA00022679"/>
    </source>
</evidence>
<evidence type="ECO:0000256" key="3">
    <source>
        <dbReference type="ARBA" id="ARBA00022475"/>
    </source>
</evidence>
<dbReference type="Pfam" id="PF20154">
    <property type="entry name" value="LNT_N"/>
    <property type="match status" value="1"/>
</dbReference>
<evidence type="ECO:0000256" key="7">
    <source>
        <dbReference type="ARBA" id="ARBA00023136"/>
    </source>
</evidence>
<comment type="catalytic activity">
    <reaction evidence="9">
        <text>N-terminal S-1,2-diacyl-sn-glyceryl-L-cysteinyl-[lipoprotein] + a glycerophospholipid = N-acyl-S-1,2-diacyl-sn-glyceryl-L-cysteinyl-[lipoprotein] + a 2-acyl-sn-glycero-3-phospholipid + H(+)</text>
        <dbReference type="Rhea" id="RHEA:48228"/>
        <dbReference type="Rhea" id="RHEA-COMP:14681"/>
        <dbReference type="Rhea" id="RHEA-COMP:14684"/>
        <dbReference type="ChEBI" id="CHEBI:15378"/>
        <dbReference type="ChEBI" id="CHEBI:136912"/>
        <dbReference type="ChEBI" id="CHEBI:140656"/>
        <dbReference type="ChEBI" id="CHEBI:140657"/>
        <dbReference type="ChEBI" id="CHEBI:140660"/>
        <dbReference type="EC" id="2.3.1.269"/>
    </reaction>
</comment>
<dbReference type="HAMAP" id="MF_01148">
    <property type="entry name" value="Lnt"/>
    <property type="match status" value="1"/>
</dbReference>
<comment type="caution">
    <text evidence="11">The sequence shown here is derived from an EMBL/GenBank/DDBJ whole genome shotgun (WGS) entry which is preliminary data.</text>
</comment>
<dbReference type="InterPro" id="IPR004563">
    <property type="entry name" value="Apolipo_AcylTrfase"/>
</dbReference>
<accession>A0ABT5J0E4</accession>
<gene>
    <name evidence="9 11" type="primary">lnt</name>
    <name evidence="11" type="ORF">PQU95_13060</name>
</gene>
<feature type="transmembrane region" description="Helical" evidence="9">
    <location>
        <begin position="155"/>
        <end position="179"/>
    </location>
</feature>
<keyword evidence="4 9" id="KW-0808">Transferase</keyword>
<keyword evidence="3 9" id="KW-1003">Cell membrane</keyword>
<dbReference type="SUPFAM" id="SSF56317">
    <property type="entry name" value="Carbon-nitrogen hydrolase"/>
    <property type="match status" value="1"/>
</dbReference>
<keyword evidence="7 9" id="KW-0472">Membrane</keyword>
<dbReference type="PROSITE" id="PS50263">
    <property type="entry name" value="CN_HYDROLASE"/>
    <property type="match status" value="1"/>
</dbReference>
<feature type="transmembrane region" description="Helical" evidence="9">
    <location>
        <begin position="116"/>
        <end position="135"/>
    </location>
</feature>
<dbReference type="InterPro" id="IPR003010">
    <property type="entry name" value="C-N_Hydrolase"/>
</dbReference>
<evidence type="ECO:0000259" key="10">
    <source>
        <dbReference type="PROSITE" id="PS50263"/>
    </source>
</evidence>
<evidence type="ECO:0000313" key="12">
    <source>
        <dbReference type="Proteomes" id="UP001219956"/>
    </source>
</evidence>
<evidence type="ECO:0000256" key="1">
    <source>
        <dbReference type="ARBA" id="ARBA00004651"/>
    </source>
</evidence>
<protein>
    <recommendedName>
        <fullName evidence="9">Apolipoprotein N-acyltransferase</fullName>
        <shortName evidence="9">ALP N-acyltransferase</shortName>
        <ecNumber evidence="9">2.3.1.269</ecNumber>
    </recommendedName>
</protein>
<name>A0ABT5J0E4_9NEIS</name>
<dbReference type="PANTHER" id="PTHR38686:SF1">
    <property type="entry name" value="APOLIPOPROTEIN N-ACYLTRANSFERASE"/>
    <property type="match status" value="1"/>
</dbReference>
<evidence type="ECO:0000256" key="9">
    <source>
        <dbReference type="HAMAP-Rule" id="MF_01148"/>
    </source>
</evidence>
<dbReference type="NCBIfam" id="TIGR00546">
    <property type="entry name" value="lnt"/>
    <property type="match status" value="1"/>
</dbReference>
<evidence type="ECO:0000256" key="2">
    <source>
        <dbReference type="ARBA" id="ARBA00010065"/>
    </source>
</evidence>
<feature type="transmembrane region" description="Helical" evidence="9">
    <location>
        <begin position="49"/>
        <end position="69"/>
    </location>
</feature>
<comment type="function">
    <text evidence="9">Catalyzes the phospholipid dependent N-acylation of the N-terminal cysteine of apolipoprotein, the last step in lipoprotein maturation.</text>
</comment>
<comment type="similarity">
    <text evidence="2 9">Belongs to the CN hydrolase family. Apolipoprotein N-acyltransferase subfamily.</text>
</comment>
<keyword evidence="5 9" id="KW-0812">Transmembrane</keyword>
<reference evidence="11 12" key="1">
    <citation type="submission" date="2023-01" db="EMBL/GenBank/DDBJ databases">
        <title>Novel species of the genus Vogesella isolated from rivers.</title>
        <authorList>
            <person name="Lu H."/>
        </authorList>
    </citation>
    <scope>NUCLEOTIDE SEQUENCE [LARGE SCALE GENOMIC DNA]</scope>
    <source>
        <strain evidence="11 12">DC21W</strain>
    </source>
</reference>
<dbReference type="InterPro" id="IPR045378">
    <property type="entry name" value="LNT_N"/>
</dbReference>
<dbReference type="CDD" id="cd07571">
    <property type="entry name" value="ALP_N-acyl_transferase"/>
    <property type="match status" value="1"/>
</dbReference>
<evidence type="ECO:0000256" key="8">
    <source>
        <dbReference type="ARBA" id="ARBA00023315"/>
    </source>
</evidence>
<sequence>MLRHALTLLLAALAGASTVLAFAPYRLYWVALLALAALILLVQRWPQRAFGLAWVWGVAAYTSQFYWIYISLHDIGGMPSLLAGGMTLLLPMYLALYPGLAAWLAARMHHLPAVRWLVVFPAAWTLGEWLRSWVFTGFPWGAIGYSQITESPLAGLAPVGGIHAVTLAVALSAGVLALLPQASLHIARRAALGGLLLALWGGSGWLQQQSWTTPAGAPLRVALLQGNIPQALKWDPATFDFTLATYYRMVVQAPQAELTLLPETALPVFLDDLPSGYLTMINGVADRKKTALVAGIPRRTPDGRGYLNAVIALNQPTQDYYAKNHLVPFGEFIPLPAITSWIYQFLRMPLSGFTPGGAAQPPLTIGQQKVAFNICYEDGFGEELIGPAANATVLANVSNLAWFGKSNAMSQHLQLSQARALETGRPMLRATNTGMTAAIDHRGELIAAAAPDTRQTLLATVQGHSGLTPYMRHGNAPVLLLCAALLLVAGGWGLWHRRAAQRNGHATA</sequence>
<evidence type="ECO:0000313" key="11">
    <source>
        <dbReference type="EMBL" id="MDC7718142.1"/>
    </source>
</evidence>
<dbReference type="Gene3D" id="3.60.110.10">
    <property type="entry name" value="Carbon-nitrogen hydrolase"/>
    <property type="match status" value="1"/>
</dbReference>
<dbReference type="RefSeq" id="WP_272752412.1">
    <property type="nucleotide sequence ID" value="NZ_JAQQLF010000016.1"/>
</dbReference>
<dbReference type="EC" id="2.3.1.269" evidence="9"/>
<feature type="transmembrane region" description="Helical" evidence="9">
    <location>
        <begin position="81"/>
        <end position="104"/>
    </location>
</feature>
<proteinExistence type="inferred from homology"/>
<keyword evidence="8 9" id="KW-0012">Acyltransferase</keyword>
<comment type="subcellular location">
    <subcellularLocation>
        <location evidence="1 9">Cell membrane</location>
        <topology evidence="1 9">Multi-pass membrane protein</topology>
    </subcellularLocation>
</comment>
<dbReference type="EMBL" id="JAQQLF010000016">
    <property type="protein sequence ID" value="MDC7718142.1"/>
    <property type="molecule type" value="Genomic_DNA"/>
</dbReference>
<feature type="transmembrane region" description="Helical" evidence="9">
    <location>
        <begin position="476"/>
        <end position="495"/>
    </location>
</feature>
<dbReference type="PANTHER" id="PTHR38686">
    <property type="entry name" value="APOLIPOPROTEIN N-ACYLTRANSFERASE"/>
    <property type="match status" value="1"/>
</dbReference>
<evidence type="ECO:0000256" key="5">
    <source>
        <dbReference type="ARBA" id="ARBA00022692"/>
    </source>
</evidence>
<organism evidence="11 12">
    <name type="scientific">Vogesella aquatica</name>
    <dbReference type="NCBI Taxonomy" id="2984206"/>
    <lineage>
        <taxon>Bacteria</taxon>
        <taxon>Pseudomonadati</taxon>
        <taxon>Pseudomonadota</taxon>
        <taxon>Betaproteobacteria</taxon>
        <taxon>Neisseriales</taxon>
        <taxon>Chromobacteriaceae</taxon>
        <taxon>Vogesella</taxon>
    </lineage>
</organism>